<dbReference type="PANTHER" id="PTHR13376">
    <property type="entry name" value="INTRAFLAGELLAR TRANSPORT PROTEIN 46 HOMOLOG"/>
    <property type="match status" value="1"/>
</dbReference>
<evidence type="ECO:0000256" key="8">
    <source>
        <dbReference type="SAM" id="MobiDB-lite"/>
    </source>
</evidence>
<keyword evidence="6" id="KW-0206">Cytoskeleton</keyword>
<dbReference type="Pfam" id="PF06905">
    <property type="entry name" value="FAIM1"/>
    <property type="match status" value="1"/>
</dbReference>
<dbReference type="GO" id="GO:0005815">
    <property type="term" value="C:microtubule organizing center"/>
    <property type="evidence" value="ECO:0007669"/>
    <property type="project" value="TreeGrafter"/>
</dbReference>
<keyword evidence="7" id="KW-0966">Cell projection</keyword>
<dbReference type="STRING" id="6832.A0A553NNQ8"/>
<evidence type="ECO:0000256" key="4">
    <source>
        <dbReference type="ARBA" id="ARBA00022490"/>
    </source>
</evidence>
<organism evidence="9 10">
    <name type="scientific">Tigriopus californicus</name>
    <name type="common">Marine copepod</name>
    <dbReference type="NCBI Taxonomy" id="6832"/>
    <lineage>
        <taxon>Eukaryota</taxon>
        <taxon>Metazoa</taxon>
        <taxon>Ecdysozoa</taxon>
        <taxon>Arthropoda</taxon>
        <taxon>Crustacea</taxon>
        <taxon>Multicrustacea</taxon>
        <taxon>Hexanauplia</taxon>
        <taxon>Copepoda</taxon>
        <taxon>Harpacticoida</taxon>
        <taxon>Harpacticidae</taxon>
        <taxon>Tigriopus</taxon>
    </lineage>
</organism>
<name>A0A553NNQ8_TIGCA</name>
<evidence type="ECO:0000256" key="2">
    <source>
        <dbReference type="ARBA" id="ARBA00007700"/>
    </source>
</evidence>
<dbReference type="InterPro" id="IPR022088">
    <property type="entry name" value="Intraflagellar_transp_cmplxB"/>
</dbReference>
<feature type="region of interest" description="Disordered" evidence="8">
    <location>
        <begin position="194"/>
        <end position="289"/>
    </location>
</feature>
<proteinExistence type="inferred from homology"/>
<evidence type="ECO:0000256" key="1">
    <source>
        <dbReference type="ARBA" id="ARBA00004120"/>
    </source>
</evidence>
<dbReference type="OMA" id="XHIDKWI"/>
<dbReference type="GO" id="GO:0060271">
    <property type="term" value="P:cilium assembly"/>
    <property type="evidence" value="ECO:0007669"/>
    <property type="project" value="TreeGrafter"/>
</dbReference>
<feature type="compositionally biased region" description="Basic and acidic residues" evidence="8">
    <location>
        <begin position="205"/>
        <end position="218"/>
    </location>
</feature>
<evidence type="ECO:0000256" key="3">
    <source>
        <dbReference type="ARBA" id="ARBA00017206"/>
    </source>
</evidence>
<dbReference type="GO" id="GO:0042073">
    <property type="term" value="P:intraciliary transport"/>
    <property type="evidence" value="ECO:0007669"/>
    <property type="project" value="InterPro"/>
</dbReference>
<feature type="non-terminal residue" evidence="9">
    <location>
        <position position="550"/>
    </location>
</feature>
<dbReference type="Pfam" id="PF12317">
    <property type="entry name" value="IFT46_B_C"/>
    <property type="match status" value="1"/>
</dbReference>
<keyword evidence="4" id="KW-0963">Cytoplasm</keyword>
<keyword evidence="5" id="KW-0969">Cilium</keyword>
<dbReference type="FunFam" id="2.40.128.180:FF:000001">
    <property type="entry name" value="Fas apoptotic inhibitory molecule 1"/>
    <property type="match status" value="1"/>
</dbReference>
<dbReference type="InterPro" id="IPR010695">
    <property type="entry name" value="FAIM1"/>
</dbReference>
<comment type="similarity">
    <text evidence="2">Belongs to the IFT46 family.</text>
</comment>
<evidence type="ECO:0000256" key="7">
    <source>
        <dbReference type="ARBA" id="ARBA00023273"/>
    </source>
</evidence>
<accession>A0A553NNQ8</accession>
<dbReference type="InterPro" id="IPR038513">
    <property type="entry name" value="FAIM1_dom_sf"/>
</dbReference>
<dbReference type="EMBL" id="VCGU01000011">
    <property type="protein sequence ID" value="TRY67078.1"/>
    <property type="molecule type" value="Genomic_DNA"/>
</dbReference>
<dbReference type="Proteomes" id="UP000318571">
    <property type="component" value="Chromosome 4"/>
</dbReference>
<sequence length="550" mass="62068">MSLDSSIPDLVAMWEVFLPDGIHNIQFEHGTTSGRRVVRVDGHELVRRDWMFKLVGTESFQVGKTNASCVIRIEPIGGFSYQYTLDVNSKPYKTFKEQQSKIMKTWILPVNGSMFRIVLEKDTLDIWVNGKKAETAGEFTDEGTETHFAISNQPAYIKAISSGKRRQGIIHKLFVEDSELSDKMSWLKKTSLFKKSKEEPEENEELKGENDQPETHPDDEAEENMNSETNPSTPEPRSGTAGSIRSRIQPPSFQPTLHEDSEHEEDVPQFGELSGSGELQERGLDEGPAHAVGDIDAFIKVLRPDDKKEDLGLRVLDEPAPKQSDPSVLELQLRAISKQSSHKAAQVKKIESGEKSSKDIEKWIKDISDLHRSKPPPTVHYSKPMPDIDFLMQEWPPEMEEMLKETGIPTAELDCDLATYVDISCGLLDIPVYKSRIQSLHVLFNLYSAFRNSQHFNQLAQDNNMDNALKDGLVDRSQQSFDMIRTVELLLFIHSTAQAIQMEHFDRIEVELSSWDSGITLSVLTVSRIVCNALCQSQPDCNAFAFNNGT</sequence>
<evidence type="ECO:0000313" key="9">
    <source>
        <dbReference type="EMBL" id="TRY67078.1"/>
    </source>
</evidence>
<comment type="caution">
    <text evidence="9">The sequence shown here is derived from an EMBL/GenBank/DDBJ whole genome shotgun (WGS) entry which is preliminary data.</text>
</comment>
<reference evidence="9 10" key="1">
    <citation type="journal article" date="2018" name="Nat. Ecol. Evol.">
        <title>Genomic signatures of mitonuclear coevolution across populations of Tigriopus californicus.</title>
        <authorList>
            <person name="Barreto F.S."/>
            <person name="Watson E.T."/>
            <person name="Lima T.G."/>
            <person name="Willett C.S."/>
            <person name="Edmands S."/>
            <person name="Li W."/>
            <person name="Burton R.S."/>
        </authorList>
    </citation>
    <scope>NUCLEOTIDE SEQUENCE [LARGE SCALE GENOMIC DNA]</scope>
    <source>
        <strain evidence="9 10">San Diego</strain>
    </source>
</reference>
<dbReference type="GO" id="GO:0031514">
    <property type="term" value="C:motile cilium"/>
    <property type="evidence" value="ECO:0007669"/>
    <property type="project" value="TreeGrafter"/>
</dbReference>
<gene>
    <name evidence="9" type="ORF">TCAL_09931</name>
</gene>
<dbReference type="GO" id="GO:0043066">
    <property type="term" value="P:negative regulation of apoptotic process"/>
    <property type="evidence" value="ECO:0007669"/>
    <property type="project" value="InterPro"/>
</dbReference>
<evidence type="ECO:0000256" key="5">
    <source>
        <dbReference type="ARBA" id="ARBA00023069"/>
    </source>
</evidence>
<dbReference type="AlphaFoldDB" id="A0A553NNQ8"/>
<dbReference type="Gene3D" id="2.40.128.180">
    <property type="match status" value="2"/>
</dbReference>
<comment type="subcellular location">
    <subcellularLocation>
        <location evidence="1">Cytoplasm</location>
        <location evidence="1">Cytoskeleton</location>
        <location evidence="1">Cilium basal body</location>
    </subcellularLocation>
</comment>
<evidence type="ECO:0000313" key="10">
    <source>
        <dbReference type="Proteomes" id="UP000318571"/>
    </source>
</evidence>
<protein>
    <recommendedName>
        <fullName evidence="3">Intraflagellar transport protein 46 homolog</fullName>
    </recommendedName>
</protein>
<evidence type="ECO:0000256" key="6">
    <source>
        <dbReference type="ARBA" id="ARBA00023212"/>
    </source>
</evidence>
<feature type="compositionally biased region" description="Basic and acidic residues" evidence="8">
    <location>
        <begin position="279"/>
        <end position="288"/>
    </location>
</feature>
<keyword evidence="10" id="KW-1185">Reference proteome</keyword>
<dbReference type="PANTHER" id="PTHR13376:SF0">
    <property type="entry name" value="INTRAFLAGELLAR TRANSPORT PROTEIN 46 HOMOLOG"/>
    <property type="match status" value="1"/>
</dbReference>
<dbReference type="GO" id="GO:0030992">
    <property type="term" value="C:intraciliary transport particle B"/>
    <property type="evidence" value="ECO:0007669"/>
    <property type="project" value="TreeGrafter"/>
</dbReference>